<dbReference type="InterPro" id="IPR015500">
    <property type="entry name" value="Peptidase_S8_subtilisin-rel"/>
</dbReference>
<protein>
    <submittedName>
        <fullName evidence="7">Peptidase S8/S53 domain-containing protein</fullName>
    </submittedName>
</protein>
<dbReference type="InterPro" id="IPR036852">
    <property type="entry name" value="Peptidase_S8/S53_dom_sf"/>
</dbReference>
<dbReference type="PROSITE" id="PS51892">
    <property type="entry name" value="SUBTILASE"/>
    <property type="match status" value="1"/>
</dbReference>
<name>A0A9P9K4E1_FUSSL</name>
<dbReference type="EMBL" id="JAGTJS010000021">
    <property type="protein sequence ID" value="KAH7239804.1"/>
    <property type="molecule type" value="Genomic_DNA"/>
</dbReference>
<comment type="caution">
    <text evidence="7">The sequence shown here is derived from an EMBL/GenBank/DDBJ whole genome shotgun (WGS) entry which is preliminary data.</text>
</comment>
<accession>A0A9P9K4E1</accession>
<reference evidence="7" key="1">
    <citation type="journal article" date="2021" name="Nat. Commun.">
        <title>Genetic determinants of endophytism in the Arabidopsis root mycobiome.</title>
        <authorList>
            <person name="Mesny F."/>
            <person name="Miyauchi S."/>
            <person name="Thiergart T."/>
            <person name="Pickel B."/>
            <person name="Atanasova L."/>
            <person name="Karlsson M."/>
            <person name="Huettel B."/>
            <person name="Barry K.W."/>
            <person name="Haridas S."/>
            <person name="Chen C."/>
            <person name="Bauer D."/>
            <person name="Andreopoulos W."/>
            <person name="Pangilinan J."/>
            <person name="LaButti K."/>
            <person name="Riley R."/>
            <person name="Lipzen A."/>
            <person name="Clum A."/>
            <person name="Drula E."/>
            <person name="Henrissat B."/>
            <person name="Kohler A."/>
            <person name="Grigoriev I.V."/>
            <person name="Martin F.M."/>
            <person name="Hacquard S."/>
        </authorList>
    </citation>
    <scope>NUCLEOTIDE SEQUENCE</scope>
    <source>
        <strain evidence="7">FSSC 5 MPI-SDFR-AT-0091</strain>
    </source>
</reference>
<keyword evidence="3 5" id="KW-0378">Hydrolase</keyword>
<organism evidence="7 8">
    <name type="scientific">Fusarium solani</name>
    <name type="common">Filamentous fungus</name>
    <dbReference type="NCBI Taxonomy" id="169388"/>
    <lineage>
        <taxon>Eukaryota</taxon>
        <taxon>Fungi</taxon>
        <taxon>Dikarya</taxon>
        <taxon>Ascomycota</taxon>
        <taxon>Pezizomycotina</taxon>
        <taxon>Sordariomycetes</taxon>
        <taxon>Hypocreomycetidae</taxon>
        <taxon>Hypocreales</taxon>
        <taxon>Nectriaceae</taxon>
        <taxon>Fusarium</taxon>
        <taxon>Fusarium solani species complex</taxon>
    </lineage>
</organism>
<dbReference type="PRINTS" id="PR00723">
    <property type="entry name" value="SUBTILISIN"/>
</dbReference>
<dbReference type="Gene3D" id="3.40.50.200">
    <property type="entry name" value="Peptidase S8/S53 domain"/>
    <property type="match status" value="1"/>
</dbReference>
<dbReference type="PANTHER" id="PTHR43806:SF11">
    <property type="entry name" value="CEREVISIN-RELATED"/>
    <property type="match status" value="1"/>
</dbReference>
<dbReference type="GO" id="GO:0004252">
    <property type="term" value="F:serine-type endopeptidase activity"/>
    <property type="evidence" value="ECO:0007669"/>
    <property type="project" value="UniProtKB-UniRule"/>
</dbReference>
<feature type="active site" description="Charge relay system" evidence="5">
    <location>
        <position position="819"/>
    </location>
</feature>
<dbReference type="GO" id="GO:0006508">
    <property type="term" value="P:proteolysis"/>
    <property type="evidence" value="ECO:0007669"/>
    <property type="project" value="UniProtKB-KW"/>
</dbReference>
<evidence type="ECO:0000256" key="5">
    <source>
        <dbReference type="PROSITE-ProRule" id="PRU01240"/>
    </source>
</evidence>
<dbReference type="OrthoDB" id="5047013at2759"/>
<dbReference type="Pfam" id="PF00082">
    <property type="entry name" value="Peptidase_S8"/>
    <property type="match status" value="1"/>
</dbReference>
<keyword evidence="4 5" id="KW-0720">Serine protease</keyword>
<dbReference type="InterPro" id="IPR050131">
    <property type="entry name" value="Peptidase_S8_subtilisin-like"/>
</dbReference>
<evidence type="ECO:0000256" key="2">
    <source>
        <dbReference type="ARBA" id="ARBA00022670"/>
    </source>
</evidence>
<evidence type="ECO:0000256" key="3">
    <source>
        <dbReference type="ARBA" id="ARBA00022801"/>
    </source>
</evidence>
<dbReference type="PANTHER" id="PTHR43806">
    <property type="entry name" value="PEPTIDASE S8"/>
    <property type="match status" value="1"/>
</dbReference>
<dbReference type="AlphaFoldDB" id="A0A9P9K4E1"/>
<proteinExistence type="inferred from homology"/>
<feature type="domain" description="Peptidase S8/S53" evidence="6">
    <location>
        <begin position="631"/>
        <end position="837"/>
    </location>
</feature>
<evidence type="ECO:0000313" key="7">
    <source>
        <dbReference type="EMBL" id="KAH7239804.1"/>
    </source>
</evidence>
<evidence type="ECO:0000256" key="4">
    <source>
        <dbReference type="ARBA" id="ARBA00022825"/>
    </source>
</evidence>
<comment type="similarity">
    <text evidence="1 5">Belongs to the peptidase S8 family.</text>
</comment>
<evidence type="ECO:0000259" key="6">
    <source>
        <dbReference type="Pfam" id="PF00082"/>
    </source>
</evidence>
<evidence type="ECO:0000313" key="8">
    <source>
        <dbReference type="Proteomes" id="UP000736672"/>
    </source>
</evidence>
<keyword evidence="2 5" id="KW-0645">Protease</keyword>
<dbReference type="Proteomes" id="UP000736672">
    <property type="component" value="Unassembled WGS sequence"/>
</dbReference>
<feature type="active site" description="Charge relay system" evidence="5">
    <location>
        <position position="671"/>
    </location>
</feature>
<dbReference type="SUPFAM" id="SSF52743">
    <property type="entry name" value="Subtilisin-like"/>
    <property type="match status" value="1"/>
</dbReference>
<feature type="active site" description="Charge relay system" evidence="5">
    <location>
        <position position="636"/>
    </location>
</feature>
<gene>
    <name evidence="7" type="ORF">B0J15DRAFT_598304</name>
</gene>
<keyword evidence="8" id="KW-1185">Reference proteome</keyword>
<evidence type="ECO:0000256" key="1">
    <source>
        <dbReference type="ARBA" id="ARBA00011073"/>
    </source>
</evidence>
<sequence>MLDAKTRNETALAWADIKRLIKIKDANELRSALKKFSGVVPSKIYESVKDLWKDPKKSEAIDLLLSWGSCKKRLGLFRYLLMTNSANKSSELEDPDDGDDGAPAVPMDLVAVRLLRVSQDLNELLRELQPDEGMNVLHYIVEYGSESLLADVVSLVKENRLEGIEALLVTGSERKTSPIGLIVEKKKLDMLRQLLSSLPELMIEEAIIQQAIDGRRDEFLLLFAQLRPQCATVSLLKAAISGANITILKEILSHRSSFFFGHGLLSHAIARGQVEVIRTMMKKCPQLAIEYDGEDKPALSHLEKIADSNRRDEVRSAVSPYVIRRTRSELETSSKGSGTTSVIEMIRMWLAEPKDRRKEISLDLGGFQHSSRSIDPFLRMIKASSTNITTKAAELKVEFESTLRYVDVPIPDFPEAQAGGMKNTERSEAKVILEWLRTKKEVTGIYELRVRDSLFFPHSEEAIAQCLQGFDVEMLDWMRVDMSAKPLLKTCPNLKKLTLYAGNWATLSYWTSEEAIDSLSGFSELKEVTIFILPDLIGPGYGATYETETRERLDALKKSKPFKFSVELSLRSWFSLRRRKEEAPIFKKTTAVELTQLESFIRAYSKLQEELKDEDFLEEVNPILKEEPCIRVAVIDTGVDPNCIQCSQISGASFVSSDSGESPWWFSYHPHGTQMAKVISELNPHCKLLVAKVGDSDMDMTVERLIRALRWAVDSKADIISLSSAVFKADTNLEMAVQDAIAAGVVIIASAAGEAYKQQEAYPADYPNVLKIAATDSRGRETVESLASQADYMFPGDRILAPTTFLGTTNKADEISGTSVATAIASGVASLVLACHRLCLSNQGQPTPWVEHSKLKRKTVKQAFDKMVDNEGKFVKPWLFFNEADQHNWGEPSRTLEWLGNKKF</sequence>
<dbReference type="InterPro" id="IPR000209">
    <property type="entry name" value="Peptidase_S8/S53_dom"/>
</dbReference>